<sequence length="85" mass="9608">MTGAESGGFDDLPPSAKYVYRVLNDEGPLSRKELQGETQLSESTLDDALDTLENCDYLLRTRKSEDLRQVVVKLGTKRRYNPSQK</sequence>
<accession>A0A830F130</accession>
<dbReference type="OrthoDB" id="231631at2157"/>
<dbReference type="EMBL" id="BMPD01000005">
    <property type="protein sequence ID" value="GGK74640.1"/>
    <property type="molecule type" value="Genomic_DNA"/>
</dbReference>
<dbReference type="AlphaFoldDB" id="A0A830F130"/>
<proteinExistence type="predicted"/>
<reference evidence="1" key="1">
    <citation type="journal article" date="2014" name="Int. J. Syst. Evol. Microbiol.">
        <title>Complete genome sequence of Corynebacterium casei LMG S-19264T (=DSM 44701T), isolated from a smear-ripened cheese.</title>
        <authorList>
            <consortium name="US DOE Joint Genome Institute (JGI-PGF)"/>
            <person name="Walter F."/>
            <person name="Albersmeier A."/>
            <person name="Kalinowski J."/>
            <person name="Ruckert C."/>
        </authorList>
    </citation>
    <scope>NUCLEOTIDE SEQUENCE</scope>
    <source>
        <strain evidence="1">JCM 19018</strain>
    </source>
</reference>
<name>A0A830F130_9EURY</name>
<dbReference type="RefSeq" id="WP_188978996.1">
    <property type="nucleotide sequence ID" value="NZ_BMPD01000005.1"/>
</dbReference>
<reference evidence="1" key="2">
    <citation type="submission" date="2020-09" db="EMBL/GenBank/DDBJ databases">
        <authorList>
            <person name="Sun Q."/>
            <person name="Ohkuma M."/>
        </authorList>
    </citation>
    <scope>NUCLEOTIDE SEQUENCE</scope>
    <source>
        <strain evidence="1">JCM 19018</strain>
    </source>
</reference>
<gene>
    <name evidence="1" type="ORF">GCM10009067_28580</name>
</gene>
<dbReference type="InterPro" id="IPR036390">
    <property type="entry name" value="WH_DNA-bd_sf"/>
</dbReference>
<organism evidence="1 2">
    <name type="scientific">Haloarcula sebkhae</name>
    <dbReference type="NCBI Taxonomy" id="932660"/>
    <lineage>
        <taxon>Archaea</taxon>
        <taxon>Methanobacteriati</taxon>
        <taxon>Methanobacteriota</taxon>
        <taxon>Stenosarchaea group</taxon>
        <taxon>Halobacteria</taxon>
        <taxon>Halobacteriales</taxon>
        <taxon>Haloarculaceae</taxon>
        <taxon>Haloarcula</taxon>
    </lineage>
</organism>
<dbReference type="InterPro" id="IPR036388">
    <property type="entry name" value="WH-like_DNA-bd_sf"/>
</dbReference>
<dbReference type="Gene3D" id="1.10.10.10">
    <property type="entry name" value="Winged helix-like DNA-binding domain superfamily/Winged helix DNA-binding domain"/>
    <property type="match status" value="1"/>
</dbReference>
<protein>
    <submittedName>
        <fullName evidence="1">MarR family transcriptional regulator</fullName>
    </submittedName>
</protein>
<dbReference type="GO" id="GO:0003700">
    <property type="term" value="F:DNA-binding transcription factor activity"/>
    <property type="evidence" value="ECO:0007669"/>
    <property type="project" value="InterPro"/>
</dbReference>
<dbReference type="Proteomes" id="UP000614221">
    <property type="component" value="Unassembled WGS sequence"/>
</dbReference>
<dbReference type="SUPFAM" id="SSF46785">
    <property type="entry name" value="Winged helix' DNA-binding domain"/>
    <property type="match status" value="1"/>
</dbReference>
<evidence type="ECO:0000313" key="2">
    <source>
        <dbReference type="Proteomes" id="UP000614221"/>
    </source>
</evidence>
<evidence type="ECO:0000313" key="1">
    <source>
        <dbReference type="EMBL" id="GGK74640.1"/>
    </source>
</evidence>
<comment type="caution">
    <text evidence="1">The sequence shown here is derived from an EMBL/GenBank/DDBJ whole genome shotgun (WGS) entry which is preliminary data.</text>
</comment>